<dbReference type="RefSeq" id="WP_338752744.1">
    <property type="nucleotide sequence ID" value="NZ_CP147404.1"/>
</dbReference>
<dbReference type="Gene3D" id="2.10.109.10">
    <property type="entry name" value="Umud Fragment, subunit A"/>
    <property type="match status" value="1"/>
</dbReference>
<dbReference type="EC" id="3.4.21.89" evidence="4 7"/>
<comment type="catalytic activity">
    <reaction evidence="1 7">
        <text>Cleavage of hydrophobic, N-terminal signal or leader sequences from secreted and periplasmic proteins.</text>
        <dbReference type="EC" id="3.4.21.89"/>
    </reaction>
</comment>
<dbReference type="PROSITE" id="PS50003">
    <property type="entry name" value="PH_DOMAIN"/>
    <property type="match status" value="1"/>
</dbReference>
<dbReference type="InterPro" id="IPR019756">
    <property type="entry name" value="Pept_S26A_signal_pept_1_Ser-AS"/>
</dbReference>
<evidence type="ECO:0000256" key="6">
    <source>
        <dbReference type="ARBA" id="ARBA00022801"/>
    </source>
</evidence>
<dbReference type="PANTHER" id="PTHR43390">
    <property type="entry name" value="SIGNAL PEPTIDASE I"/>
    <property type="match status" value="1"/>
</dbReference>
<evidence type="ECO:0000256" key="7">
    <source>
        <dbReference type="RuleBase" id="RU003993"/>
    </source>
</evidence>
<reference evidence="10 11" key="1">
    <citation type="submission" date="2024-02" db="EMBL/GenBank/DDBJ databases">
        <title>Seven novel Bacillus-like species.</title>
        <authorList>
            <person name="Liu G."/>
        </authorList>
    </citation>
    <scope>NUCLEOTIDE SEQUENCE [LARGE SCALE GENOMIC DNA]</scope>
    <source>
        <strain evidence="10 11">FJAT-52991</strain>
    </source>
</reference>
<dbReference type="Proteomes" id="UP001387364">
    <property type="component" value="Chromosome"/>
</dbReference>
<feature type="domain" description="PH" evidence="9">
    <location>
        <begin position="1"/>
        <end position="22"/>
    </location>
</feature>
<keyword evidence="5 7" id="KW-0645">Protease</keyword>
<feature type="transmembrane region" description="Helical" evidence="7">
    <location>
        <begin position="12"/>
        <end position="37"/>
    </location>
</feature>
<dbReference type="InterPro" id="IPR001849">
    <property type="entry name" value="PH_domain"/>
</dbReference>
<comment type="similarity">
    <text evidence="3 8">Belongs to the peptidase S26 family.</text>
</comment>
<evidence type="ECO:0000256" key="8">
    <source>
        <dbReference type="RuleBase" id="RU362042"/>
    </source>
</evidence>
<dbReference type="PRINTS" id="PR00727">
    <property type="entry name" value="LEADERPTASE"/>
</dbReference>
<dbReference type="PROSITE" id="PS00760">
    <property type="entry name" value="SPASE_I_2"/>
    <property type="match status" value="1"/>
</dbReference>
<dbReference type="Pfam" id="PF10502">
    <property type="entry name" value="Peptidase_S26"/>
    <property type="match status" value="1"/>
</dbReference>
<name>A0ABZ2N7S8_9BACI</name>
<dbReference type="GO" id="GO:0009003">
    <property type="term" value="F:signal peptidase activity"/>
    <property type="evidence" value="ECO:0007669"/>
    <property type="project" value="UniProtKB-EC"/>
</dbReference>
<sequence length="183" mass="20653">MSNSHAKEEWKSWIKALLIAVGLGMVIKTFMFAPYLVKGASMEPTLHNSEKVFVNKLKSADDLKRGDIIIAEGEDKENHYVKRIIGLPGDQVEMVDDQLFINGKLQEEPYLAENRQIAKQGGMLRLTGDFGPVAVPENEYFVMGDNRLYSMDSRNGLGLIQEENIVGKGEFVFYPVSHFRDVK</sequence>
<evidence type="ECO:0000256" key="4">
    <source>
        <dbReference type="ARBA" id="ARBA00013208"/>
    </source>
</evidence>
<keyword evidence="11" id="KW-1185">Reference proteome</keyword>
<dbReference type="InterPro" id="IPR019758">
    <property type="entry name" value="Pept_S26A_signal_pept_1_CS"/>
</dbReference>
<evidence type="ECO:0000256" key="1">
    <source>
        <dbReference type="ARBA" id="ARBA00000677"/>
    </source>
</evidence>
<dbReference type="EMBL" id="CP147404">
    <property type="protein sequence ID" value="WXB93421.1"/>
    <property type="molecule type" value="Genomic_DNA"/>
</dbReference>
<dbReference type="SUPFAM" id="SSF51306">
    <property type="entry name" value="LexA/Signal peptidase"/>
    <property type="match status" value="1"/>
</dbReference>
<dbReference type="PROSITE" id="PS00501">
    <property type="entry name" value="SPASE_I_1"/>
    <property type="match status" value="1"/>
</dbReference>
<dbReference type="PANTHER" id="PTHR43390:SF1">
    <property type="entry name" value="CHLOROPLAST PROCESSING PEPTIDASE"/>
    <property type="match status" value="1"/>
</dbReference>
<keyword evidence="7" id="KW-0472">Membrane</keyword>
<dbReference type="InterPro" id="IPR019533">
    <property type="entry name" value="Peptidase_S26"/>
</dbReference>
<keyword evidence="7" id="KW-0812">Transmembrane</keyword>
<evidence type="ECO:0000256" key="2">
    <source>
        <dbReference type="ARBA" id="ARBA00004401"/>
    </source>
</evidence>
<protein>
    <recommendedName>
        <fullName evidence="4 7">Signal peptidase I</fullName>
        <ecNumber evidence="4 7">3.4.21.89</ecNumber>
    </recommendedName>
</protein>
<dbReference type="InterPro" id="IPR036286">
    <property type="entry name" value="LexA/Signal_pep-like_sf"/>
</dbReference>
<evidence type="ECO:0000256" key="5">
    <source>
        <dbReference type="ARBA" id="ARBA00022670"/>
    </source>
</evidence>
<dbReference type="InterPro" id="IPR000223">
    <property type="entry name" value="Pept_S26A_signal_pept_1"/>
</dbReference>
<evidence type="ECO:0000313" key="11">
    <source>
        <dbReference type="Proteomes" id="UP001387364"/>
    </source>
</evidence>
<keyword evidence="7" id="KW-1133">Transmembrane helix</keyword>
<organism evidence="10 11">
    <name type="scientific">Bacillus kandeliae</name>
    <dbReference type="NCBI Taxonomy" id="3129297"/>
    <lineage>
        <taxon>Bacteria</taxon>
        <taxon>Bacillati</taxon>
        <taxon>Bacillota</taxon>
        <taxon>Bacilli</taxon>
        <taxon>Bacillales</taxon>
        <taxon>Bacillaceae</taxon>
        <taxon>Bacillus</taxon>
    </lineage>
</organism>
<dbReference type="InterPro" id="IPR019757">
    <property type="entry name" value="Pept_S26A_signal_pept_1_Lys-AS"/>
</dbReference>
<dbReference type="PROSITE" id="PS00761">
    <property type="entry name" value="SPASE_I_3"/>
    <property type="match status" value="1"/>
</dbReference>
<evidence type="ECO:0000313" key="10">
    <source>
        <dbReference type="EMBL" id="WXB93421.1"/>
    </source>
</evidence>
<evidence type="ECO:0000259" key="9">
    <source>
        <dbReference type="PROSITE" id="PS50003"/>
    </source>
</evidence>
<dbReference type="NCBIfam" id="TIGR02227">
    <property type="entry name" value="sigpep_I_bact"/>
    <property type="match status" value="1"/>
</dbReference>
<evidence type="ECO:0000256" key="3">
    <source>
        <dbReference type="ARBA" id="ARBA00009370"/>
    </source>
</evidence>
<accession>A0ABZ2N7S8</accession>
<keyword evidence="6 7" id="KW-0378">Hydrolase</keyword>
<proteinExistence type="inferred from homology"/>
<gene>
    <name evidence="10" type="primary">lepB</name>
    <name evidence="10" type="ORF">WDJ61_01725</name>
</gene>
<comment type="subcellular location">
    <subcellularLocation>
        <location evidence="2">Cell membrane</location>
        <topology evidence="2">Single-pass type II membrane protein</topology>
    </subcellularLocation>
    <subcellularLocation>
        <location evidence="8">Membrane</location>
        <topology evidence="8">Single-pass type II membrane protein</topology>
    </subcellularLocation>
</comment>
<dbReference type="CDD" id="cd06530">
    <property type="entry name" value="S26_SPase_I"/>
    <property type="match status" value="1"/>
</dbReference>